<dbReference type="EMBL" id="JAHCVK010000011">
    <property type="protein sequence ID" value="MBT0654552.1"/>
    <property type="molecule type" value="Genomic_DNA"/>
</dbReference>
<organism evidence="5 6">
    <name type="scientific">Geomobilimonas luticola</name>
    <dbReference type="NCBI Taxonomy" id="1114878"/>
    <lineage>
        <taxon>Bacteria</taxon>
        <taxon>Pseudomonadati</taxon>
        <taxon>Thermodesulfobacteriota</taxon>
        <taxon>Desulfuromonadia</taxon>
        <taxon>Geobacterales</taxon>
        <taxon>Geobacteraceae</taxon>
        <taxon>Geomobilimonas</taxon>
    </lineage>
</organism>
<evidence type="ECO:0000313" key="5">
    <source>
        <dbReference type="EMBL" id="MBT0654552.1"/>
    </source>
</evidence>
<dbReference type="Pfam" id="PF02915">
    <property type="entry name" value="Rubrerythrin"/>
    <property type="match status" value="1"/>
</dbReference>
<evidence type="ECO:0000256" key="2">
    <source>
        <dbReference type="ARBA" id="ARBA00033787"/>
    </source>
</evidence>
<dbReference type="InterPro" id="IPR009078">
    <property type="entry name" value="Ferritin-like_SF"/>
</dbReference>
<comment type="subcellular location">
    <subcellularLocation>
        <location evidence="1">Encapsulin nanocompartment</location>
    </subcellularLocation>
</comment>
<comment type="caution">
    <text evidence="5">The sequence shown here is derived from an EMBL/GenBank/DDBJ whole genome shotgun (WGS) entry which is preliminary data.</text>
</comment>
<evidence type="ECO:0000259" key="4">
    <source>
        <dbReference type="Pfam" id="PF02915"/>
    </source>
</evidence>
<keyword evidence="2" id="KW-1284">Encapsulin nanocompartment</keyword>
<dbReference type="PANTHER" id="PTHR37165:SF1">
    <property type="entry name" value="TYPE 1 ENCAPSULIN SHELL PROTEIN"/>
    <property type="match status" value="1"/>
</dbReference>
<dbReference type="CDD" id="cd00657">
    <property type="entry name" value="Ferritin_like"/>
    <property type="match status" value="1"/>
</dbReference>
<protein>
    <submittedName>
        <fullName evidence="5">Rubrerythrin</fullName>
    </submittedName>
</protein>
<reference evidence="5 6" key="1">
    <citation type="submission" date="2021-05" db="EMBL/GenBank/DDBJ databases">
        <title>The draft genome of Geobacter luticola JCM 17780.</title>
        <authorList>
            <person name="Xu Z."/>
            <person name="Masuda Y."/>
            <person name="Itoh H."/>
            <person name="Senoo K."/>
        </authorList>
    </citation>
    <scope>NUCLEOTIDE SEQUENCE [LARGE SCALE GENOMIC DNA]</scope>
    <source>
        <strain evidence="5 6">JCM 17780</strain>
    </source>
</reference>
<dbReference type="InterPro" id="IPR003251">
    <property type="entry name" value="Rr_diiron-bd_dom"/>
</dbReference>
<keyword evidence="3" id="KW-0175">Coiled coil</keyword>
<dbReference type="RefSeq" id="WP_214176560.1">
    <property type="nucleotide sequence ID" value="NZ_JAHCVK010000011.1"/>
</dbReference>
<accession>A0ABS5SJF0</accession>
<dbReference type="Proteomes" id="UP000756860">
    <property type="component" value="Unassembled WGS sequence"/>
</dbReference>
<feature type="domain" description="Rubrerythrin diiron-binding" evidence="4">
    <location>
        <begin position="31"/>
        <end position="90"/>
    </location>
</feature>
<proteinExistence type="predicted"/>
<dbReference type="PANTHER" id="PTHR37165">
    <property type="entry name" value="PEPTIDASE U56 FAMILY"/>
    <property type="match status" value="1"/>
</dbReference>
<feature type="coiled-coil region" evidence="3">
    <location>
        <begin position="82"/>
        <end position="109"/>
    </location>
</feature>
<dbReference type="InterPro" id="IPR051429">
    <property type="entry name" value="Encapsulin_nc"/>
</dbReference>
<dbReference type="SUPFAM" id="SSF47240">
    <property type="entry name" value="Ferritin-like"/>
    <property type="match status" value="1"/>
</dbReference>
<evidence type="ECO:0000256" key="3">
    <source>
        <dbReference type="SAM" id="Coils"/>
    </source>
</evidence>
<evidence type="ECO:0000313" key="6">
    <source>
        <dbReference type="Proteomes" id="UP000756860"/>
    </source>
</evidence>
<keyword evidence="6" id="KW-1185">Reference proteome</keyword>
<dbReference type="Gene3D" id="6.10.140.1960">
    <property type="match status" value="1"/>
</dbReference>
<sequence length="113" mass="13005">MPDFGTPFAGLAHGRKLTHEELVRAIRFLVAAEYEAIQLYMQLAESTDNKLAIEVLKDIADEERVHAGEFLELLRHLAPDEEKFYNEGAEEVRELMEELQKKCKDRKGKNCKS</sequence>
<evidence type="ECO:0000256" key="1">
    <source>
        <dbReference type="ARBA" id="ARBA00033738"/>
    </source>
</evidence>
<name>A0ABS5SJF0_9BACT</name>
<gene>
    <name evidence="5" type="ORF">KI810_15985</name>
</gene>